<evidence type="ECO:0000313" key="6">
    <source>
        <dbReference type="Proteomes" id="UP000027586"/>
    </source>
</evidence>
<feature type="domain" description="Thioredoxin" evidence="3">
    <location>
        <begin position="1"/>
        <end position="108"/>
    </location>
</feature>
<organism evidence="5 6">
    <name type="scientific">Lichtheimia corymbifera JMRC:FSU:9682</name>
    <dbReference type="NCBI Taxonomy" id="1263082"/>
    <lineage>
        <taxon>Eukaryota</taxon>
        <taxon>Fungi</taxon>
        <taxon>Fungi incertae sedis</taxon>
        <taxon>Mucoromycota</taxon>
        <taxon>Mucoromycotina</taxon>
        <taxon>Mucoromycetes</taxon>
        <taxon>Mucorales</taxon>
        <taxon>Lichtheimiaceae</taxon>
        <taxon>Lichtheimia</taxon>
    </lineage>
</organism>
<dbReference type="Gene3D" id="3.40.30.10">
    <property type="entry name" value="Glutaredoxin"/>
    <property type="match status" value="1"/>
</dbReference>
<dbReference type="PROSITE" id="PS51352">
    <property type="entry name" value="THIOREDOXIN_2"/>
    <property type="match status" value="1"/>
</dbReference>
<evidence type="ECO:0000256" key="1">
    <source>
        <dbReference type="ARBA" id="ARBA00023157"/>
    </source>
</evidence>
<dbReference type="InterPro" id="IPR005746">
    <property type="entry name" value="Thioredoxin"/>
</dbReference>
<accession>A0A068RWQ8</accession>
<proteinExistence type="predicted"/>
<feature type="region of interest" description="Disordered" evidence="2">
    <location>
        <begin position="104"/>
        <end position="125"/>
    </location>
</feature>
<gene>
    <name evidence="5" type="ORF">LCOR_05308.1</name>
</gene>
<dbReference type="InterPro" id="IPR017937">
    <property type="entry name" value="Thioredoxin_CS"/>
</dbReference>
<dbReference type="EMBL" id="CBTN010000020">
    <property type="protein sequence ID" value="CDH54017.1"/>
    <property type="molecule type" value="Genomic_DNA"/>
</dbReference>
<dbReference type="InterPro" id="IPR036249">
    <property type="entry name" value="Thioredoxin-like_sf"/>
</dbReference>
<dbReference type="PANTHER" id="PTHR46115">
    <property type="entry name" value="THIOREDOXIN-LIKE PROTEIN 1"/>
    <property type="match status" value="1"/>
</dbReference>
<dbReference type="InterPro" id="IPR008979">
    <property type="entry name" value="Galactose-bd-like_sf"/>
</dbReference>
<feature type="domain" description="PITH" evidence="4">
    <location>
        <begin position="123"/>
        <end position="291"/>
    </location>
</feature>
<evidence type="ECO:0000259" key="4">
    <source>
        <dbReference type="PROSITE" id="PS51532"/>
    </source>
</evidence>
<dbReference type="PROSITE" id="PS51532">
    <property type="entry name" value="PITH"/>
    <property type="match status" value="1"/>
</dbReference>
<dbReference type="Gene3D" id="2.60.120.470">
    <property type="entry name" value="PITH domain"/>
    <property type="match status" value="1"/>
</dbReference>
<dbReference type="OrthoDB" id="10263751at2759"/>
<dbReference type="SUPFAM" id="SSF49785">
    <property type="entry name" value="Galactose-binding domain-like"/>
    <property type="match status" value="1"/>
</dbReference>
<dbReference type="PROSITE" id="PS00194">
    <property type="entry name" value="THIOREDOXIN_1"/>
    <property type="match status" value="1"/>
</dbReference>
<dbReference type="InterPro" id="IPR037047">
    <property type="entry name" value="PITH_dom_sf"/>
</dbReference>
<reference evidence="5" key="1">
    <citation type="submission" date="2013-08" db="EMBL/GenBank/DDBJ databases">
        <title>Gene expansion shapes genome architecture in the human pathogen Lichtheimia corymbifera: an evolutionary genomics analysis in the ancient terrestrial Mucorales (Mucoromycotina).</title>
        <authorList>
            <person name="Schwartze V.U."/>
            <person name="Winter S."/>
            <person name="Shelest E."/>
            <person name="Marcet-Houben M."/>
            <person name="Horn F."/>
            <person name="Wehner S."/>
            <person name="Hoffmann K."/>
            <person name="Riege K."/>
            <person name="Sammeth M."/>
            <person name="Nowrousian M."/>
            <person name="Valiante V."/>
            <person name="Linde J."/>
            <person name="Jacobsen I.D."/>
            <person name="Marz M."/>
            <person name="Brakhage A.A."/>
            <person name="Gabaldon T."/>
            <person name="Bocker S."/>
            <person name="Voigt K."/>
        </authorList>
    </citation>
    <scope>NUCLEOTIDE SEQUENCE [LARGE SCALE GENOMIC DNA]</scope>
    <source>
        <strain evidence="5">FSU 9682</strain>
    </source>
</reference>
<dbReference type="AlphaFoldDB" id="A0A068RWQ8"/>
<keyword evidence="6" id="KW-1185">Reference proteome</keyword>
<dbReference type="PRINTS" id="PR00421">
    <property type="entry name" value="THIOREDOXIN"/>
</dbReference>
<dbReference type="GO" id="GO:0005737">
    <property type="term" value="C:cytoplasm"/>
    <property type="evidence" value="ECO:0007669"/>
    <property type="project" value="UniProtKB-ARBA"/>
</dbReference>
<comment type="caution">
    <text evidence="5">The sequence shown here is derived from an EMBL/GenBank/DDBJ whole genome shotgun (WGS) entry which is preliminary data.</text>
</comment>
<name>A0A068RWQ8_9FUNG</name>
<evidence type="ECO:0000313" key="5">
    <source>
        <dbReference type="EMBL" id="CDH54017.1"/>
    </source>
</evidence>
<dbReference type="CDD" id="cd02947">
    <property type="entry name" value="TRX_family"/>
    <property type="match status" value="1"/>
</dbReference>
<dbReference type="InterPro" id="IPR010400">
    <property type="entry name" value="PITH_dom"/>
</dbReference>
<keyword evidence="1" id="KW-1015">Disulfide bond</keyword>
<dbReference type="SUPFAM" id="SSF52833">
    <property type="entry name" value="Thioredoxin-like"/>
    <property type="match status" value="1"/>
</dbReference>
<dbReference type="Proteomes" id="UP000027586">
    <property type="component" value="Unassembled WGS sequence"/>
</dbReference>
<evidence type="ECO:0000259" key="3">
    <source>
        <dbReference type="PROSITE" id="PS51352"/>
    </source>
</evidence>
<dbReference type="InterPro" id="IPR013766">
    <property type="entry name" value="Thioredoxin_domain"/>
</dbReference>
<dbReference type="NCBIfam" id="TIGR01068">
    <property type="entry name" value="thioredoxin"/>
    <property type="match status" value="1"/>
</dbReference>
<dbReference type="GO" id="GO:0015035">
    <property type="term" value="F:protein-disulfide reductase activity"/>
    <property type="evidence" value="ECO:0007669"/>
    <property type="project" value="InterPro"/>
</dbReference>
<dbReference type="FunFam" id="3.40.30.10:FF:000245">
    <property type="entry name" value="Thioredoxin"/>
    <property type="match status" value="1"/>
</dbReference>
<evidence type="ECO:0000256" key="2">
    <source>
        <dbReference type="SAM" id="MobiDB-lite"/>
    </source>
</evidence>
<sequence>MSIKEIQSADEFQQLIGQTSNEKLVVVDFYATWCGPCRMVAPFFAQLASKYKNVQFAKVDVDRLREVSGACGVTSMPTFQFFKSGQKVAELKGASAGQIEQLVKKHQGDGAGGSSSSSGGAAKNNYGIPGHGDLTDCITANQIDALNQQEEHNIKNVFKSDDTYLESDVDEQLIISVPFNQPVKVHSIKFKAKNIAQAPKTVKIYANRQTLGFDDADSIKETQTLELEPKDFEDDAVVNLRFVKFQNITSLVLFVVDNQEDEETTQIQQLIFIGSPIEATNMSNLTKNDDE</sequence>
<dbReference type="Pfam" id="PF06201">
    <property type="entry name" value="PITH"/>
    <property type="match status" value="1"/>
</dbReference>
<dbReference type="VEuPathDB" id="FungiDB:LCOR_05308.1"/>
<dbReference type="Pfam" id="PF00085">
    <property type="entry name" value="Thioredoxin"/>
    <property type="match status" value="1"/>
</dbReference>
<protein>
    <submittedName>
        <fullName evidence="5">Thioredoxin-like protein 1-like</fullName>
    </submittedName>
</protein>
<dbReference type="STRING" id="1263082.A0A068RWQ8"/>